<dbReference type="HOGENOM" id="CLU_1482847_0_0_1"/>
<dbReference type="Proteomes" id="UP000008064">
    <property type="component" value="Unassembled WGS sequence"/>
</dbReference>
<organism>
    <name type="scientific">Serpula lacrymans var. lacrymans (strain S7.9)</name>
    <name type="common">Dry rot fungus</name>
    <dbReference type="NCBI Taxonomy" id="578457"/>
    <lineage>
        <taxon>Eukaryota</taxon>
        <taxon>Fungi</taxon>
        <taxon>Dikarya</taxon>
        <taxon>Basidiomycota</taxon>
        <taxon>Agaricomycotina</taxon>
        <taxon>Agaricomycetes</taxon>
        <taxon>Agaricomycetidae</taxon>
        <taxon>Boletales</taxon>
        <taxon>Coniophorineae</taxon>
        <taxon>Serpulaceae</taxon>
        <taxon>Serpula</taxon>
    </lineage>
</organism>
<evidence type="ECO:0000256" key="1">
    <source>
        <dbReference type="SAM" id="MobiDB-lite"/>
    </source>
</evidence>
<name>F8NWG0_SERL9</name>
<proteinExistence type="predicted"/>
<feature type="region of interest" description="Disordered" evidence="1">
    <location>
        <begin position="17"/>
        <end position="156"/>
    </location>
</feature>
<evidence type="ECO:0000313" key="2">
    <source>
        <dbReference type="EMBL" id="EGO24364.1"/>
    </source>
</evidence>
<accession>F8NWG0</accession>
<feature type="compositionally biased region" description="Low complexity" evidence="1">
    <location>
        <begin position="103"/>
        <end position="112"/>
    </location>
</feature>
<dbReference type="AlphaFoldDB" id="F8NWG0"/>
<feature type="compositionally biased region" description="Polar residues" evidence="1">
    <location>
        <begin position="64"/>
        <end position="102"/>
    </location>
</feature>
<sequence>MPSKSIPAAYRLGFSAERSGLPFSGSEEAKMSVKSRLTGPAPMGLREKEDGKGKEKSAPAILSSIKSRLQKPASSHINIGSNPSAASATSSEISRPVQSRLPSSISSTSTSSVASGIRPPSKYASGTVGSKFGSSLPRPVSGSMSRLPAPAPGGVRSKLTKAGTFGFGSGASTLGRAAGRNV</sequence>
<dbReference type="EMBL" id="GL945434">
    <property type="protein sequence ID" value="EGO24364.1"/>
    <property type="molecule type" value="Genomic_DNA"/>
</dbReference>
<dbReference type="GeneID" id="18819248"/>
<gene>
    <name evidence="2" type="ORF">SERLADRAFT_467538</name>
</gene>
<dbReference type="RefSeq" id="XP_007318383.1">
    <property type="nucleotide sequence ID" value="XM_007318321.1"/>
</dbReference>
<feature type="compositionally biased region" description="Basic and acidic residues" evidence="1">
    <location>
        <begin position="45"/>
        <end position="57"/>
    </location>
</feature>
<dbReference type="KEGG" id="sla:SERLADRAFT_467538"/>
<reference evidence="2" key="1">
    <citation type="submission" date="2011-04" db="EMBL/GenBank/DDBJ databases">
        <title>Evolution of plant cell wall degrading machinery underlies the functional diversity of forest fungi.</title>
        <authorList>
            <consortium name="US DOE Joint Genome Institute (JGI-PGF)"/>
            <person name="Eastwood D.C."/>
            <person name="Floudas D."/>
            <person name="Binder M."/>
            <person name="Majcherczyk A."/>
            <person name="Schneider P."/>
            <person name="Aerts A."/>
            <person name="Asiegbu F.O."/>
            <person name="Baker S.E."/>
            <person name="Barry K."/>
            <person name="Bendiksby M."/>
            <person name="Blumentritt M."/>
            <person name="Coutinho P.M."/>
            <person name="Cullen D."/>
            <person name="Cullen D."/>
            <person name="Gathman A."/>
            <person name="Goodell B."/>
            <person name="Henrissat B."/>
            <person name="Ihrmark K."/>
            <person name="Kauserud H."/>
            <person name="Kohler A."/>
            <person name="LaButti K."/>
            <person name="Lapidus A."/>
            <person name="Lavin J.L."/>
            <person name="Lee Y.-H."/>
            <person name="Lindquist E."/>
            <person name="Lilly W."/>
            <person name="Lucas S."/>
            <person name="Morin E."/>
            <person name="Murat C."/>
            <person name="Oguiza J.A."/>
            <person name="Park J."/>
            <person name="Pisabarro A.G."/>
            <person name="Riley R."/>
            <person name="Rosling A."/>
            <person name="Salamov A."/>
            <person name="Schmidt O."/>
            <person name="Schmutz J."/>
            <person name="Skrede I."/>
            <person name="Stenlid J."/>
            <person name="Wiebenga A."/>
            <person name="Xie X."/>
            <person name="Kues U."/>
            <person name="Hibbett D.S."/>
            <person name="Hoffmeister D."/>
            <person name="Hogberg N."/>
            <person name="Martin F."/>
            <person name="Grigoriev I.V."/>
            <person name="Watkinson S.C."/>
        </authorList>
    </citation>
    <scope>NUCLEOTIDE SEQUENCE</scope>
    <source>
        <strain evidence="2">S7.9</strain>
    </source>
</reference>
<protein>
    <submittedName>
        <fullName evidence="2">Uncharacterized protein</fullName>
    </submittedName>
</protein>